<comment type="caution">
    <text evidence="1">The sequence shown here is derived from an EMBL/GenBank/DDBJ whole genome shotgun (WGS) entry which is preliminary data.</text>
</comment>
<evidence type="ECO:0000313" key="1">
    <source>
        <dbReference type="EMBL" id="CAK8996282.1"/>
    </source>
</evidence>
<feature type="non-terminal residue" evidence="1">
    <location>
        <position position="176"/>
    </location>
</feature>
<keyword evidence="2" id="KW-1185">Reference proteome</keyword>
<dbReference type="EMBL" id="CAXAMN010001792">
    <property type="protein sequence ID" value="CAK8996282.1"/>
    <property type="molecule type" value="Genomic_DNA"/>
</dbReference>
<organism evidence="1 2">
    <name type="scientific">Durusdinium trenchii</name>
    <dbReference type="NCBI Taxonomy" id="1381693"/>
    <lineage>
        <taxon>Eukaryota</taxon>
        <taxon>Sar</taxon>
        <taxon>Alveolata</taxon>
        <taxon>Dinophyceae</taxon>
        <taxon>Suessiales</taxon>
        <taxon>Symbiodiniaceae</taxon>
        <taxon>Durusdinium</taxon>
    </lineage>
</organism>
<dbReference type="Proteomes" id="UP001642484">
    <property type="component" value="Unassembled WGS sequence"/>
</dbReference>
<gene>
    <name evidence="1" type="ORF">CCMP2556_LOCUS4381</name>
</gene>
<name>A0ABP0I105_9DINO</name>
<evidence type="ECO:0000313" key="2">
    <source>
        <dbReference type="Proteomes" id="UP001642484"/>
    </source>
</evidence>
<accession>A0ABP0I105</accession>
<protein>
    <submittedName>
        <fullName evidence="1">Uncharacterized protein</fullName>
    </submittedName>
</protein>
<proteinExistence type="predicted"/>
<reference evidence="1 2" key="1">
    <citation type="submission" date="2024-02" db="EMBL/GenBank/DDBJ databases">
        <authorList>
            <person name="Chen Y."/>
            <person name="Shah S."/>
            <person name="Dougan E. K."/>
            <person name="Thang M."/>
            <person name="Chan C."/>
        </authorList>
    </citation>
    <scope>NUCLEOTIDE SEQUENCE [LARGE SCALE GENOMIC DNA]</scope>
</reference>
<sequence>MPGESRSHFILTSQNWPKTGDPATYLDIPFGRPGPSKLVVWSCTQELRPSLKTSMAEVAATLLDESSEEDAAAAVPAAVVTPLPRKRRNRGCLDATPHKTPRLSPRLKELKAKQLLAADREAPCPVPAPVPPARRAAANPPVLALSGVQLPVGELRRAMEAVKAQGGEVTKAWSPQ</sequence>